<keyword evidence="1" id="KW-1133">Transmembrane helix</keyword>
<keyword evidence="3" id="KW-1185">Reference proteome</keyword>
<dbReference type="RefSeq" id="WP_408623456.1">
    <property type="nucleotide sequence ID" value="NZ_JBEQCT010000003.1"/>
</dbReference>
<comment type="caution">
    <text evidence="2">The sequence shown here is derived from an EMBL/GenBank/DDBJ whole genome shotgun (WGS) entry which is preliminary data.</text>
</comment>
<feature type="transmembrane region" description="Helical" evidence="1">
    <location>
        <begin position="93"/>
        <end position="114"/>
    </location>
</feature>
<dbReference type="EMBL" id="JBEQCT010000003">
    <property type="protein sequence ID" value="MFM2485245.1"/>
    <property type="molecule type" value="Genomic_DNA"/>
</dbReference>
<proteinExistence type="predicted"/>
<accession>A0ABW9G7N5</accession>
<gene>
    <name evidence="2" type="ORF">ABUE30_09250</name>
</gene>
<keyword evidence="1" id="KW-0812">Transmembrane</keyword>
<feature type="transmembrane region" description="Helical" evidence="1">
    <location>
        <begin position="42"/>
        <end position="60"/>
    </location>
</feature>
<reference evidence="2 3" key="1">
    <citation type="journal article" date="2013" name="Int. J. Syst. Evol. Microbiol.">
        <title>Celerinatantimonas yamalensis sp. nov., a cold-adapted diazotrophic bacterium from a cold permafrost brine.</title>
        <authorList>
            <person name="Shcherbakova V."/>
            <person name="Chuvilskaya N."/>
            <person name="Rivkina E."/>
            <person name="Demidov N."/>
            <person name="Uchaeva V."/>
            <person name="Suetin S."/>
            <person name="Suzina N."/>
            <person name="Gilichinsky D."/>
        </authorList>
    </citation>
    <scope>NUCLEOTIDE SEQUENCE [LARGE SCALE GENOMIC DNA]</scope>
    <source>
        <strain evidence="2 3">C7</strain>
    </source>
</reference>
<dbReference type="Proteomes" id="UP001629953">
    <property type="component" value="Unassembled WGS sequence"/>
</dbReference>
<protein>
    <submittedName>
        <fullName evidence="2">Uncharacterized protein</fullName>
    </submittedName>
</protein>
<evidence type="ECO:0000256" key="1">
    <source>
        <dbReference type="SAM" id="Phobius"/>
    </source>
</evidence>
<evidence type="ECO:0000313" key="2">
    <source>
        <dbReference type="EMBL" id="MFM2485245.1"/>
    </source>
</evidence>
<feature type="transmembrane region" description="Helical" evidence="1">
    <location>
        <begin position="6"/>
        <end position="22"/>
    </location>
</feature>
<name>A0ABW9G7N5_9GAMM</name>
<sequence length="121" mass="13794">MTNLLNGLQVACLVLLMAQWWLRILKPTLTLPFASWKKIEAAFILAIIIFSAWSALLAGMRPWFELWYAEQIASVMVGAALIRICFEHFRRMLLRIVIGLGICGWLAMAAQAGIHHQPIWF</sequence>
<keyword evidence="1" id="KW-0472">Membrane</keyword>
<organism evidence="2 3">
    <name type="scientific">Celerinatantimonas yamalensis</name>
    <dbReference type="NCBI Taxonomy" id="559956"/>
    <lineage>
        <taxon>Bacteria</taxon>
        <taxon>Pseudomonadati</taxon>
        <taxon>Pseudomonadota</taxon>
        <taxon>Gammaproteobacteria</taxon>
        <taxon>Celerinatantimonadaceae</taxon>
        <taxon>Celerinatantimonas</taxon>
    </lineage>
</organism>
<evidence type="ECO:0000313" key="3">
    <source>
        <dbReference type="Proteomes" id="UP001629953"/>
    </source>
</evidence>